<name>A0A7G2CAQ2_9TRYP</name>
<organism evidence="2 3">
    <name type="scientific">Angomonas deanei</name>
    <dbReference type="NCBI Taxonomy" id="59799"/>
    <lineage>
        <taxon>Eukaryota</taxon>
        <taxon>Discoba</taxon>
        <taxon>Euglenozoa</taxon>
        <taxon>Kinetoplastea</taxon>
        <taxon>Metakinetoplastina</taxon>
        <taxon>Trypanosomatida</taxon>
        <taxon>Trypanosomatidae</taxon>
        <taxon>Strigomonadinae</taxon>
        <taxon>Angomonas</taxon>
    </lineage>
</organism>
<evidence type="ECO:0000256" key="1">
    <source>
        <dbReference type="SAM" id="MobiDB-lite"/>
    </source>
</evidence>
<evidence type="ECO:0000313" key="3">
    <source>
        <dbReference type="Proteomes" id="UP000515908"/>
    </source>
</evidence>
<dbReference type="EMBL" id="LR877150">
    <property type="protein sequence ID" value="CAD2215987.1"/>
    <property type="molecule type" value="Genomic_DNA"/>
</dbReference>
<dbReference type="AlphaFoldDB" id="A0A7G2CAQ2"/>
<dbReference type="VEuPathDB" id="TriTrypDB:ADEAN_000344500"/>
<evidence type="ECO:0000313" key="2">
    <source>
        <dbReference type="EMBL" id="CAD2215987.1"/>
    </source>
</evidence>
<protein>
    <submittedName>
        <fullName evidence="2">Uncharacterized protein</fullName>
    </submittedName>
</protein>
<reference evidence="2 3" key="1">
    <citation type="submission" date="2020-08" db="EMBL/GenBank/DDBJ databases">
        <authorList>
            <person name="Newling K."/>
            <person name="Davey J."/>
            <person name="Forrester S."/>
        </authorList>
    </citation>
    <scope>NUCLEOTIDE SEQUENCE [LARGE SCALE GENOMIC DNA]</scope>
    <source>
        <strain evidence="3">Crithidia deanei Carvalho (ATCC PRA-265)</strain>
    </source>
</reference>
<keyword evidence="3" id="KW-1185">Reference proteome</keyword>
<proteinExistence type="predicted"/>
<feature type="region of interest" description="Disordered" evidence="1">
    <location>
        <begin position="1"/>
        <end position="41"/>
    </location>
</feature>
<dbReference type="SUPFAM" id="SSF48452">
    <property type="entry name" value="TPR-like"/>
    <property type="match status" value="1"/>
</dbReference>
<sequence>MCEETANALLEEDQQKMESAAPPPPQETPLYSAREGEPEEEQATQIVAKAKGITTERLQASYVLVAGCAAAMQDRSHMIAKRGVDLALRAVEIHHSRLTTAYVAFACYNQGTMVQERNSKEELFSLAAKTADTICGEIAAEGSATREDIGCFARLCWLLAFLGHVETVRSHVSNLLRMDGDNYLGLLLLALLHTVDSSFDKSALVLARLQSLYTDDIPSALLSTAVKVSSRANPQYSPNFIMEDLAVALARLTEQTKAVQEEPLSKDRKKSVKALTMHCAPGENNGEEFFISSQERKRHTAGHWALLSHVAVRSGAQKMAEVAVEAGVSFIVKETETHPRALADLLCCSARRNMMLIKQQQQLGDHSVRELNLLSTLTPMIEEEEASPVGGFSLTASVRGSATRKLPYHPSERARQVIVNEMESIRTQLLKALEVHPGHSEAYSLLATLQLLEIENSTLSEKERAVKLTQAEHFFTNAIRCQLLSTEGHQGLGVVREAQGATEASVDFYASASDLEMKAPLVDFRRFAYLFM</sequence>
<accession>A0A7G2CAQ2</accession>
<dbReference type="InterPro" id="IPR011990">
    <property type="entry name" value="TPR-like_helical_dom_sf"/>
</dbReference>
<dbReference type="Proteomes" id="UP000515908">
    <property type="component" value="Chromosome 06"/>
</dbReference>
<gene>
    <name evidence="2" type="ORF">ADEAN_000344500</name>
</gene>